<accession>A0A1T4WH56</accession>
<organism evidence="1 2">
    <name type="scientific">Prosthecobacter debontii</name>
    <dbReference type="NCBI Taxonomy" id="48467"/>
    <lineage>
        <taxon>Bacteria</taxon>
        <taxon>Pseudomonadati</taxon>
        <taxon>Verrucomicrobiota</taxon>
        <taxon>Verrucomicrobiia</taxon>
        <taxon>Verrucomicrobiales</taxon>
        <taxon>Verrucomicrobiaceae</taxon>
        <taxon>Prosthecobacter</taxon>
    </lineage>
</organism>
<name>A0A1T4WH56_9BACT</name>
<dbReference type="AlphaFoldDB" id="A0A1T4WH56"/>
<gene>
    <name evidence="1" type="ORF">SAMN02745166_00217</name>
</gene>
<reference evidence="2" key="1">
    <citation type="submission" date="2017-02" db="EMBL/GenBank/DDBJ databases">
        <authorList>
            <person name="Varghese N."/>
            <person name="Submissions S."/>
        </authorList>
    </citation>
    <scope>NUCLEOTIDE SEQUENCE [LARGE SCALE GENOMIC DNA]</scope>
    <source>
        <strain evidence="2">ATCC 700200</strain>
    </source>
</reference>
<evidence type="ECO:0000313" key="1">
    <source>
        <dbReference type="EMBL" id="SKA76630.1"/>
    </source>
</evidence>
<dbReference type="EMBL" id="FUYE01000001">
    <property type="protein sequence ID" value="SKA76630.1"/>
    <property type="molecule type" value="Genomic_DNA"/>
</dbReference>
<protein>
    <recommendedName>
        <fullName evidence="3">Transglutaminase-like superfamily protein</fullName>
    </recommendedName>
</protein>
<sequence>MLPSRPTRSLTGVLLTLMGLSLFTLAALGEWTTWGRGYGDQKRDWERFDPALVTQVQDYTALNHAVDKKLEGNSLSDAEKIALMCDIVEDRFTHAEATHTLASNWILYLAGFVHPTFRHIWSPERLVSHGYSLFCDQASYLLLHLAHAHGFKARHIGLQGHVVMEVWYDNDWHLYDPDLEIIPTNEQGRVLSLDELAHNEPLLTRYYGPHPDMVDLIRHRENHLYMSTPEEARFEWKGNVLAKLETVTEALKFAIPLLLILLGLRLRRPALPQPFPAPSLATAPEAAA</sequence>
<evidence type="ECO:0008006" key="3">
    <source>
        <dbReference type="Google" id="ProtNLM"/>
    </source>
</evidence>
<proteinExistence type="predicted"/>
<keyword evidence="2" id="KW-1185">Reference proteome</keyword>
<dbReference type="Proteomes" id="UP000190774">
    <property type="component" value="Unassembled WGS sequence"/>
</dbReference>
<dbReference type="OrthoDB" id="1493335at2"/>
<evidence type="ECO:0000313" key="2">
    <source>
        <dbReference type="Proteomes" id="UP000190774"/>
    </source>
</evidence>
<dbReference type="RefSeq" id="WP_078811449.1">
    <property type="nucleotide sequence ID" value="NZ_FUYE01000001.1"/>
</dbReference>